<keyword evidence="6" id="KW-1185">Reference proteome</keyword>
<protein>
    <recommendedName>
        <fullName evidence="7">NAD-dependent epimerase/dehydratase domain-containing protein</fullName>
    </recommendedName>
</protein>
<dbReference type="Gramene" id="PNT70494">
    <property type="protein sequence ID" value="PNT70494"/>
    <property type="gene ID" value="BRADI_2g12920v3"/>
</dbReference>
<keyword evidence="2" id="KW-0520">NAD</keyword>
<dbReference type="PANTHER" id="PTHR43574">
    <property type="entry name" value="EPIMERASE-RELATED"/>
    <property type="match status" value="1"/>
</dbReference>
<comment type="similarity">
    <text evidence="1">Belongs to the NAD(P)-dependent epimerase/dehydratase family.</text>
</comment>
<evidence type="ECO:0000256" key="3">
    <source>
        <dbReference type="ARBA" id="ARBA00023235"/>
    </source>
</evidence>
<dbReference type="ExpressionAtlas" id="A0A2K2D883">
    <property type="expression patterns" value="baseline and differential"/>
</dbReference>
<dbReference type="Gene3D" id="3.40.50.720">
    <property type="entry name" value="NAD(P)-binding Rossmann-like Domain"/>
    <property type="match status" value="1"/>
</dbReference>
<dbReference type="GO" id="GO:0016854">
    <property type="term" value="F:racemase and epimerase activity"/>
    <property type="evidence" value="ECO:0000318"/>
    <property type="project" value="GO_Central"/>
</dbReference>
<evidence type="ECO:0000313" key="6">
    <source>
        <dbReference type="Proteomes" id="UP000008810"/>
    </source>
</evidence>
<reference evidence="4 5" key="1">
    <citation type="journal article" date="2010" name="Nature">
        <title>Genome sequencing and analysis of the model grass Brachypodium distachyon.</title>
        <authorList>
            <consortium name="International Brachypodium Initiative"/>
        </authorList>
    </citation>
    <scope>NUCLEOTIDE SEQUENCE [LARGE SCALE GENOMIC DNA]</scope>
    <source>
        <strain evidence="4 5">Bd21</strain>
    </source>
</reference>
<evidence type="ECO:0000313" key="5">
    <source>
        <dbReference type="EnsemblPlants" id="PNT70494"/>
    </source>
</evidence>
<dbReference type="SUPFAM" id="SSF51735">
    <property type="entry name" value="NAD(P)-binding Rossmann-fold domains"/>
    <property type="match status" value="1"/>
</dbReference>
<organism evidence="4">
    <name type="scientific">Brachypodium distachyon</name>
    <name type="common">Purple false brome</name>
    <name type="synonym">Trachynia distachya</name>
    <dbReference type="NCBI Taxonomy" id="15368"/>
    <lineage>
        <taxon>Eukaryota</taxon>
        <taxon>Viridiplantae</taxon>
        <taxon>Streptophyta</taxon>
        <taxon>Embryophyta</taxon>
        <taxon>Tracheophyta</taxon>
        <taxon>Spermatophyta</taxon>
        <taxon>Magnoliopsida</taxon>
        <taxon>Liliopsida</taxon>
        <taxon>Poales</taxon>
        <taxon>Poaceae</taxon>
        <taxon>BOP clade</taxon>
        <taxon>Pooideae</taxon>
        <taxon>Stipodae</taxon>
        <taxon>Brachypodieae</taxon>
        <taxon>Brachypodium</taxon>
    </lineage>
</organism>
<evidence type="ECO:0000256" key="2">
    <source>
        <dbReference type="ARBA" id="ARBA00023027"/>
    </source>
</evidence>
<dbReference type="EMBL" id="CM000881">
    <property type="protein sequence ID" value="PNT70494.1"/>
    <property type="molecule type" value="Genomic_DNA"/>
</dbReference>
<dbReference type="AlphaFoldDB" id="A0A2K2D883"/>
<dbReference type="Proteomes" id="UP000008810">
    <property type="component" value="Chromosome 2"/>
</dbReference>
<proteinExistence type="inferred from homology"/>
<dbReference type="InterPro" id="IPR036291">
    <property type="entry name" value="NAD(P)-bd_dom_sf"/>
</dbReference>
<reference evidence="5" key="3">
    <citation type="submission" date="2018-08" db="UniProtKB">
        <authorList>
            <consortium name="EnsemblPlants"/>
        </authorList>
    </citation>
    <scope>IDENTIFICATION</scope>
    <source>
        <strain evidence="5">cv. Bd21</strain>
    </source>
</reference>
<sequence>MDRKLDSPRSIWTLCLFFSPRPSLIVLKKKKKAKSHLPRHRSLAHFFPADSSFCSSPATPEWWVSHPNSRVSTADEQMEVAAATVSTLVPSPAPTFLLPVSTTAFCPSSARPLTPSARRPARLLSLARRAPVVASLGVSHGTGVTMPGTDIVGQNDLLIVGPGVLGRLVAEKWLKEHPGCKIFGQTASTDHHSELTNIGILPSLKGSSIPHKAPYVIFCAPPSRSDDYPEDLRVATSNWSGEGSFLFTSSTALYDCSDNRLCNEDCPSVPIGRGPRTDVLLKAENVVLEAGGCVLRLAGLYKIDRGAHIFWLRKGTLDSRPDHIINQIHYEDAASLAIAIMKKIPRGRIFLGCDNMPLSRQEIMDSVNRSGKFETMFQGFTGTDGPLGKRMENSKTRADIGWEPKYPSFPEFLGVNN</sequence>
<evidence type="ECO:0000256" key="1">
    <source>
        <dbReference type="ARBA" id="ARBA00007637"/>
    </source>
</evidence>
<dbReference type="InParanoid" id="A0A2K2D883"/>
<evidence type="ECO:0000313" key="4">
    <source>
        <dbReference type="EMBL" id="PNT70494.1"/>
    </source>
</evidence>
<dbReference type="EnsemblPlants" id="PNT70494">
    <property type="protein sequence ID" value="PNT70494"/>
    <property type="gene ID" value="BRADI_2g12920v3"/>
</dbReference>
<name>A0A2K2D883_BRADI</name>
<keyword evidence="3" id="KW-0413">Isomerase</keyword>
<evidence type="ECO:0008006" key="7">
    <source>
        <dbReference type="Google" id="ProtNLM"/>
    </source>
</evidence>
<dbReference type="GO" id="GO:0009507">
    <property type="term" value="C:chloroplast"/>
    <property type="evidence" value="ECO:0000318"/>
    <property type="project" value="GO_Central"/>
</dbReference>
<dbReference type="FunCoup" id="A0A2K2D883">
    <property type="interactions" value="720"/>
</dbReference>
<reference evidence="4" key="2">
    <citation type="submission" date="2017-06" db="EMBL/GenBank/DDBJ databases">
        <title>WGS assembly of Brachypodium distachyon.</title>
        <authorList>
            <consortium name="The International Brachypodium Initiative"/>
            <person name="Lucas S."/>
            <person name="Harmon-Smith M."/>
            <person name="Lail K."/>
            <person name="Tice H."/>
            <person name="Grimwood J."/>
            <person name="Bruce D."/>
            <person name="Barry K."/>
            <person name="Shu S."/>
            <person name="Lindquist E."/>
            <person name="Wang M."/>
            <person name="Pitluck S."/>
            <person name="Vogel J.P."/>
            <person name="Garvin D.F."/>
            <person name="Mockler T.C."/>
            <person name="Schmutz J."/>
            <person name="Rokhsar D."/>
            <person name="Bevan M.W."/>
        </authorList>
    </citation>
    <scope>NUCLEOTIDE SEQUENCE</scope>
    <source>
        <strain evidence="4">Bd21</strain>
    </source>
</reference>
<gene>
    <name evidence="4" type="ORF">BRADI_2g12920v3</name>
</gene>
<dbReference type="OrthoDB" id="674948at2759"/>
<accession>A0A2K2D883</accession>